<name>A0A8D8UV91_9HEMI</name>
<protein>
    <submittedName>
        <fullName evidence="1">Uncharacterized protein</fullName>
    </submittedName>
</protein>
<reference evidence="1" key="1">
    <citation type="submission" date="2021-05" db="EMBL/GenBank/DDBJ databases">
        <authorList>
            <person name="Alioto T."/>
            <person name="Alioto T."/>
            <person name="Gomez Garrido J."/>
        </authorList>
    </citation>
    <scope>NUCLEOTIDE SEQUENCE</scope>
</reference>
<sequence>MDCGLVRTRHIRIPVLIISCWILRVELFHFSTKWVLRPDFGNNCLLKIRNISGRVSLSSIFCHVPLFGLWDYIRQDNLLHKHGSQTSILGYCFYIGNIE</sequence>
<organism evidence="1">
    <name type="scientific">Cacopsylla melanoneura</name>
    <dbReference type="NCBI Taxonomy" id="428564"/>
    <lineage>
        <taxon>Eukaryota</taxon>
        <taxon>Metazoa</taxon>
        <taxon>Ecdysozoa</taxon>
        <taxon>Arthropoda</taxon>
        <taxon>Hexapoda</taxon>
        <taxon>Insecta</taxon>
        <taxon>Pterygota</taxon>
        <taxon>Neoptera</taxon>
        <taxon>Paraneoptera</taxon>
        <taxon>Hemiptera</taxon>
        <taxon>Sternorrhyncha</taxon>
        <taxon>Psylloidea</taxon>
        <taxon>Psyllidae</taxon>
        <taxon>Psyllinae</taxon>
        <taxon>Cacopsylla</taxon>
    </lineage>
</organism>
<accession>A0A8D8UV91</accession>
<dbReference type="EMBL" id="HBUF01012066">
    <property type="protein sequence ID" value="CAG6608507.1"/>
    <property type="molecule type" value="Transcribed_RNA"/>
</dbReference>
<dbReference type="EMBL" id="HBUF01348166">
    <property type="protein sequence ID" value="CAG6711397.1"/>
    <property type="molecule type" value="Transcribed_RNA"/>
</dbReference>
<dbReference type="AlphaFoldDB" id="A0A8D8UV91"/>
<proteinExistence type="predicted"/>
<evidence type="ECO:0000313" key="1">
    <source>
        <dbReference type="EMBL" id="CAG6711397.1"/>
    </source>
</evidence>